<accession>A0A811U1G4</accession>
<reference evidence="1" key="1">
    <citation type="submission" date="2020-11" db="EMBL/GenBank/DDBJ databases">
        <authorList>
            <person name="Whitehead M."/>
        </authorList>
    </citation>
    <scope>NUCLEOTIDE SEQUENCE</scope>
    <source>
        <strain evidence="1">EGII</strain>
    </source>
</reference>
<evidence type="ECO:0000313" key="2">
    <source>
        <dbReference type="Proteomes" id="UP000606786"/>
    </source>
</evidence>
<dbReference type="Proteomes" id="UP000606786">
    <property type="component" value="Unassembled WGS sequence"/>
</dbReference>
<sequence>FSVGASKSFLITNIFYAHNRFVASLAIYDCSKGTVADGQRFGGNSFPLQQHVKHRYLRAKATTTDDTSKTTLPMFLFALQTFDFV</sequence>
<comment type="caution">
    <text evidence="1">The sequence shown here is derived from an EMBL/GenBank/DDBJ whole genome shotgun (WGS) entry which is preliminary data.</text>
</comment>
<organism evidence="1 2">
    <name type="scientific">Ceratitis capitata</name>
    <name type="common">Mediterranean fruit fly</name>
    <name type="synonym">Tephritis capitata</name>
    <dbReference type="NCBI Taxonomy" id="7213"/>
    <lineage>
        <taxon>Eukaryota</taxon>
        <taxon>Metazoa</taxon>
        <taxon>Ecdysozoa</taxon>
        <taxon>Arthropoda</taxon>
        <taxon>Hexapoda</taxon>
        <taxon>Insecta</taxon>
        <taxon>Pterygota</taxon>
        <taxon>Neoptera</taxon>
        <taxon>Endopterygota</taxon>
        <taxon>Diptera</taxon>
        <taxon>Brachycera</taxon>
        <taxon>Muscomorpha</taxon>
        <taxon>Tephritoidea</taxon>
        <taxon>Tephritidae</taxon>
        <taxon>Ceratitis</taxon>
        <taxon>Ceratitis</taxon>
    </lineage>
</organism>
<evidence type="ECO:0000313" key="1">
    <source>
        <dbReference type="EMBL" id="CAD6991323.1"/>
    </source>
</evidence>
<gene>
    <name evidence="1" type="ORF">CCAP1982_LOCUS252</name>
</gene>
<dbReference type="AlphaFoldDB" id="A0A811U1G4"/>
<name>A0A811U1G4_CERCA</name>
<keyword evidence="2" id="KW-1185">Reference proteome</keyword>
<protein>
    <submittedName>
        <fullName evidence="1">(Mediterranean fruit fly) hypothetical protein</fullName>
    </submittedName>
</protein>
<proteinExistence type="predicted"/>
<dbReference type="EMBL" id="CAJHJT010000001">
    <property type="protein sequence ID" value="CAD6991323.1"/>
    <property type="molecule type" value="Genomic_DNA"/>
</dbReference>
<feature type="non-terminal residue" evidence="1">
    <location>
        <position position="1"/>
    </location>
</feature>